<feature type="binding site" evidence="8">
    <location>
        <position position="70"/>
    </location>
    <ligand>
        <name>ATP</name>
        <dbReference type="ChEBI" id="CHEBI:30616"/>
    </ligand>
</feature>
<feature type="binding site" evidence="8">
    <location>
        <position position="238"/>
    </location>
    <ligand>
        <name>Mg(2+)</name>
        <dbReference type="ChEBI" id="CHEBI:18420"/>
    </ligand>
</feature>
<dbReference type="SUPFAM" id="SSF56112">
    <property type="entry name" value="Protein kinase-like (PK-like)"/>
    <property type="match status" value="1"/>
</dbReference>
<dbReference type="GO" id="GO:0005524">
    <property type="term" value="F:ATP binding"/>
    <property type="evidence" value="ECO:0007669"/>
    <property type="project" value="UniProtKB-UniRule"/>
</dbReference>
<comment type="function">
    <text evidence="8">Nucleotidyltransferase involved in the post-translational modification of proteins. It can catalyze the addition of adenosine monophosphate (AMP) or uridine monophosphate (UMP) to a protein, resulting in modifications known as AMPylation and UMPylation.</text>
</comment>
<feature type="active site" description="Proton acceptor" evidence="8">
    <location>
        <position position="228"/>
    </location>
</feature>
<comment type="catalytic activity">
    <reaction evidence="8">
        <text>L-seryl-[protein] + UTP = O-(5'-uridylyl)-L-seryl-[protein] + diphosphate</text>
        <dbReference type="Rhea" id="RHEA:64604"/>
        <dbReference type="Rhea" id="RHEA-COMP:9863"/>
        <dbReference type="Rhea" id="RHEA-COMP:16635"/>
        <dbReference type="ChEBI" id="CHEBI:29999"/>
        <dbReference type="ChEBI" id="CHEBI:33019"/>
        <dbReference type="ChEBI" id="CHEBI:46398"/>
        <dbReference type="ChEBI" id="CHEBI:156051"/>
    </reaction>
</comment>
<dbReference type="InterPro" id="IPR003846">
    <property type="entry name" value="SelO"/>
</dbReference>
<feature type="binding site" evidence="8">
    <location>
        <position position="101"/>
    </location>
    <ligand>
        <name>ATP</name>
        <dbReference type="ChEBI" id="CHEBI:30616"/>
    </ligand>
</feature>
<dbReference type="KEGG" id="ccho:CCHOA_02390"/>
<dbReference type="GO" id="GO:0070733">
    <property type="term" value="F:AMPylase activity"/>
    <property type="evidence" value="ECO:0007669"/>
    <property type="project" value="UniProtKB-EC"/>
</dbReference>
<comment type="similarity">
    <text evidence="1 8">Belongs to the SELO family.</text>
</comment>
<comment type="catalytic activity">
    <reaction evidence="8">
        <text>L-tyrosyl-[protein] + ATP = O-(5'-adenylyl)-L-tyrosyl-[protein] + diphosphate</text>
        <dbReference type="Rhea" id="RHEA:54288"/>
        <dbReference type="Rhea" id="RHEA-COMP:10136"/>
        <dbReference type="Rhea" id="RHEA-COMP:13846"/>
        <dbReference type="ChEBI" id="CHEBI:30616"/>
        <dbReference type="ChEBI" id="CHEBI:33019"/>
        <dbReference type="ChEBI" id="CHEBI:46858"/>
        <dbReference type="ChEBI" id="CHEBI:83624"/>
        <dbReference type="EC" id="2.7.7.108"/>
    </reaction>
</comment>
<evidence type="ECO:0000256" key="9">
    <source>
        <dbReference type="SAM" id="MobiDB-lite"/>
    </source>
</evidence>
<keyword evidence="7 8" id="KW-0460">Magnesium</keyword>
<dbReference type="EC" id="2.7.7.-" evidence="8"/>
<comment type="catalytic activity">
    <reaction evidence="8">
        <text>L-tyrosyl-[protein] + UTP = O-(5'-uridylyl)-L-tyrosyl-[protein] + diphosphate</text>
        <dbReference type="Rhea" id="RHEA:83887"/>
        <dbReference type="Rhea" id="RHEA-COMP:10136"/>
        <dbReference type="Rhea" id="RHEA-COMP:20238"/>
        <dbReference type="ChEBI" id="CHEBI:33019"/>
        <dbReference type="ChEBI" id="CHEBI:46398"/>
        <dbReference type="ChEBI" id="CHEBI:46858"/>
        <dbReference type="ChEBI" id="CHEBI:90602"/>
    </reaction>
</comment>
<feature type="binding site" evidence="8">
    <location>
        <position position="69"/>
    </location>
    <ligand>
        <name>ATP</name>
        <dbReference type="ChEBI" id="CHEBI:30616"/>
    </ligand>
</feature>
<comment type="cofactor">
    <cofactor evidence="8">
        <name>Mg(2+)</name>
        <dbReference type="ChEBI" id="CHEBI:18420"/>
    </cofactor>
    <cofactor evidence="8">
        <name>Mn(2+)</name>
        <dbReference type="ChEBI" id="CHEBI:29035"/>
    </cofactor>
</comment>
<dbReference type="InterPro" id="IPR011009">
    <property type="entry name" value="Kinase-like_dom_sf"/>
</dbReference>
<keyword evidence="3 8" id="KW-0548">Nucleotidyltransferase</keyword>
<dbReference type="EMBL" id="CP033896">
    <property type="protein sequence ID" value="AZA12895.1"/>
    <property type="molecule type" value="Genomic_DNA"/>
</dbReference>
<comment type="catalytic activity">
    <reaction evidence="8">
        <text>L-histidyl-[protein] + UTP = N(tele)-(5'-uridylyl)-L-histidyl-[protein] + diphosphate</text>
        <dbReference type="Rhea" id="RHEA:83891"/>
        <dbReference type="Rhea" id="RHEA-COMP:9745"/>
        <dbReference type="Rhea" id="RHEA-COMP:20239"/>
        <dbReference type="ChEBI" id="CHEBI:29979"/>
        <dbReference type="ChEBI" id="CHEBI:33019"/>
        <dbReference type="ChEBI" id="CHEBI:46398"/>
        <dbReference type="ChEBI" id="CHEBI:233474"/>
    </reaction>
</comment>
<keyword evidence="4 8" id="KW-0479">Metal-binding</keyword>
<feature type="binding site" evidence="8">
    <location>
        <position position="229"/>
    </location>
    <ligand>
        <name>Mg(2+)</name>
        <dbReference type="ChEBI" id="CHEBI:18420"/>
    </ligand>
</feature>
<reference evidence="10 11" key="1">
    <citation type="submission" date="2018-11" db="EMBL/GenBank/DDBJ databases">
        <authorList>
            <person name="Kleinhagauer T."/>
            <person name="Glaeser S.P."/>
            <person name="Spergser J."/>
            <person name="Ruckert C."/>
            <person name="Kaempfer P."/>
            <person name="Busse H.-J."/>
        </authorList>
    </citation>
    <scope>NUCLEOTIDE SEQUENCE [LARGE SCALE GENOMIC DNA]</scope>
    <source>
        <strain evidence="10 11">200CH</strain>
    </source>
</reference>
<protein>
    <recommendedName>
        <fullName evidence="8">Protein nucleotidyltransferase YdiU</fullName>
        <ecNumber evidence="8">2.7.7.-</ecNumber>
    </recommendedName>
    <alternativeName>
        <fullName evidence="8">Protein adenylyltransferase YdiU</fullName>
        <ecNumber evidence="8">2.7.7.108</ecNumber>
    </alternativeName>
    <alternativeName>
        <fullName evidence="8">Protein uridylyltransferase YdiU</fullName>
        <ecNumber evidence="8">2.7.7.-</ecNumber>
    </alternativeName>
</protein>
<feature type="binding site" evidence="8">
    <location>
        <position position="238"/>
    </location>
    <ligand>
        <name>ATP</name>
        <dbReference type="ChEBI" id="CHEBI:30616"/>
    </ligand>
</feature>
<feature type="region of interest" description="Disordered" evidence="9">
    <location>
        <begin position="418"/>
        <end position="437"/>
    </location>
</feature>
<name>A0A3G6J490_9CORY</name>
<evidence type="ECO:0000256" key="7">
    <source>
        <dbReference type="ARBA" id="ARBA00022842"/>
    </source>
</evidence>
<keyword evidence="5 8" id="KW-0547">Nucleotide-binding</keyword>
<dbReference type="GO" id="GO:0000287">
    <property type="term" value="F:magnesium ion binding"/>
    <property type="evidence" value="ECO:0007669"/>
    <property type="project" value="UniProtKB-UniRule"/>
</dbReference>
<evidence type="ECO:0000256" key="8">
    <source>
        <dbReference type="HAMAP-Rule" id="MF_00692"/>
    </source>
</evidence>
<evidence type="ECO:0000256" key="4">
    <source>
        <dbReference type="ARBA" id="ARBA00022723"/>
    </source>
</evidence>
<evidence type="ECO:0000256" key="3">
    <source>
        <dbReference type="ARBA" id="ARBA00022695"/>
    </source>
</evidence>
<dbReference type="RefSeq" id="WP_123926287.1">
    <property type="nucleotide sequence ID" value="NZ_CP033896.1"/>
</dbReference>
<dbReference type="Proteomes" id="UP000269019">
    <property type="component" value="Chromosome"/>
</dbReference>
<feature type="binding site" evidence="8">
    <location>
        <position position="89"/>
    </location>
    <ligand>
        <name>ATP</name>
        <dbReference type="ChEBI" id="CHEBI:30616"/>
    </ligand>
</feature>
<accession>A0A3G6J490</accession>
<dbReference type="PANTHER" id="PTHR32057:SF14">
    <property type="entry name" value="PROTEIN ADENYLYLTRANSFERASE SELO, MITOCHONDRIAL"/>
    <property type="match status" value="1"/>
</dbReference>
<feature type="binding site" evidence="8">
    <location>
        <position position="159"/>
    </location>
    <ligand>
        <name>ATP</name>
        <dbReference type="ChEBI" id="CHEBI:30616"/>
    </ligand>
</feature>
<gene>
    <name evidence="8" type="primary">ydiU</name>
    <name evidence="8" type="synonym">selO</name>
    <name evidence="10" type="ORF">CCHOA_02390</name>
</gene>
<evidence type="ECO:0000313" key="10">
    <source>
        <dbReference type="EMBL" id="AZA12895.1"/>
    </source>
</evidence>
<dbReference type="GO" id="GO:0030145">
    <property type="term" value="F:manganese ion binding"/>
    <property type="evidence" value="ECO:0007669"/>
    <property type="project" value="UniProtKB-UniRule"/>
</dbReference>
<dbReference type="Pfam" id="PF02696">
    <property type="entry name" value="SelO"/>
    <property type="match status" value="1"/>
</dbReference>
<evidence type="ECO:0000256" key="2">
    <source>
        <dbReference type="ARBA" id="ARBA00022679"/>
    </source>
</evidence>
<keyword evidence="6 8" id="KW-0067">ATP-binding</keyword>
<comment type="catalytic activity">
    <reaction evidence="8">
        <text>L-threonyl-[protein] + ATP = 3-O-(5'-adenylyl)-L-threonyl-[protein] + diphosphate</text>
        <dbReference type="Rhea" id="RHEA:54292"/>
        <dbReference type="Rhea" id="RHEA-COMP:11060"/>
        <dbReference type="Rhea" id="RHEA-COMP:13847"/>
        <dbReference type="ChEBI" id="CHEBI:30013"/>
        <dbReference type="ChEBI" id="CHEBI:30616"/>
        <dbReference type="ChEBI" id="CHEBI:33019"/>
        <dbReference type="ChEBI" id="CHEBI:138113"/>
        <dbReference type="EC" id="2.7.7.108"/>
    </reaction>
</comment>
<evidence type="ECO:0000256" key="1">
    <source>
        <dbReference type="ARBA" id="ARBA00009747"/>
    </source>
</evidence>
<proteinExistence type="inferred from homology"/>
<evidence type="ECO:0000256" key="6">
    <source>
        <dbReference type="ARBA" id="ARBA00022840"/>
    </source>
</evidence>
<organism evidence="10 11">
    <name type="scientific">Corynebacterium choanae</name>
    <dbReference type="NCBI Taxonomy" id="1862358"/>
    <lineage>
        <taxon>Bacteria</taxon>
        <taxon>Bacillati</taxon>
        <taxon>Actinomycetota</taxon>
        <taxon>Actinomycetes</taxon>
        <taxon>Mycobacteriales</taxon>
        <taxon>Corynebacteriaceae</taxon>
        <taxon>Corynebacterium</taxon>
    </lineage>
</organism>
<dbReference type="AlphaFoldDB" id="A0A3G6J490"/>
<keyword evidence="2 8" id="KW-0808">Transferase</keyword>
<dbReference type="EC" id="2.7.7.108" evidence="8"/>
<dbReference type="OrthoDB" id="9776281at2"/>
<feature type="binding site" evidence="8">
    <location>
        <position position="67"/>
    </location>
    <ligand>
        <name>ATP</name>
        <dbReference type="ChEBI" id="CHEBI:30616"/>
    </ligand>
</feature>
<evidence type="ECO:0000256" key="5">
    <source>
        <dbReference type="ARBA" id="ARBA00022741"/>
    </source>
</evidence>
<keyword evidence="8" id="KW-0464">Manganese</keyword>
<dbReference type="HAMAP" id="MF_00692">
    <property type="entry name" value="SelO"/>
    <property type="match status" value="1"/>
</dbReference>
<keyword evidence="11" id="KW-1185">Reference proteome</keyword>
<comment type="catalytic activity">
    <reaction evidence="8">
        <text>L-seryl-[protein] + ATP = 3-O-(5'-adenylyl)-L-seryl-[protein] + diphosphate</text>
        <dbReference type="Rhea" id="RHEA:58120"/>
        <dbReference type="Rhea" id="RHEA-COMP:9863"/>
        <dbReference type="Rhea" id="RHEA-COMP:15073"/>
        <dbReference type="ChEBI" id="CHEBI:29999"/>
        <dbReference type="ChEBI" id="CHEBI:30616"/>
        <dbReference type="ChEBI" id="CHEBI:33019"/>
        <dbReference type="ChEBI" id="CHEBI:142516"/>
        <dbReference type="EC" id="2.7.7.108"/>
    </reaction>
</comment>
<feature type="binding site" evidence="8">
    <location>
        <position position="152"/>
    </location>
    <ligand>
        <name>ATP</name>
        <dbReference type="ChEBI" id="CHEBI:30616"/>
    </ligand>
</feature>
<evidence type="ECO:0000313" key="11">
    <source>
        <dbReference type="Proteomes" id="UP000269019"/>
    </source>
</evidence>
<feature type="binding site" evidence="8">
    <location>
        <position position="102"/>
    </location>
    <ligand>
        <name>ATP</name>
        <dbReference type="ChEBI" id="CHEBI:30616"/>
    </ligand>
</feature>
<sequence length="437" mass="47653">MLGQGFATDNPHLVVPTTVTSFPHLMPVIINDTFNQSVDTITQWLSQPGYATAYAGHQFGHFAPLLGDGRAVLLGDIDTATGRLEVQAKGAGRTYFSRRGDGRLQLEPALREYLFSEWMHALGVPTTRSLAVLTTGETIHRDTAQPGALLIRLAQSHVRIGTVEYAARHSPTVLADLVQHTADVLGLDPHTSPATVAIDLLREVCRRQAALLAAWMRYGFVHGVINTDNVALSGETLDYGPCALIDRFDPQAVFSRIDTAGRYRYGAQAHINQWNLMVLAQALSPLAPMERLTAVLAEFASHYHDCYFAQMRQALGLAASSEADELVADFVTLLSHKQPDYHETLQQLAATPEALPSWLAPWGKRWLAADPNLALMRNNCPQFIPRHYVLAEIIAAAVAGDYEPFHKAVARAQHPYTGAATPPPPPGVPPTQTVCGI</sequence>
<dbReference type="PANTHER" id="PTHR32057">
    <property type="entry name" value="PROTEIN ADENYLYLTRANSFERASE SELO, MITOCHONDRIAL"/>
    <property type="match status" value="1"/>
</dbReference>